<evidence type="ECO:0000259" key="2">
    <source>
        <dbReference type="Pfam" id="PF00248"/>
    </source>
</evidence>
<dbReference type="GO" id="GO:0005737">
    <property type="term" value="C:cytoplasm"/>
    <property type="evidence" value="ECO:0007669"/>
    <property type="project" value="TreeGrafter"/>
</dbReference>
<dbReference type="InterPro" id="IPR023210">
    <property type="entry name" value="NADP_OxRdtase_dom"/>
</dbReference>
<dbReference type="PANTHER" id="PTHR43625">
    <property type="entry name" value="AFLATOXIN B1 ALDEHYDE REDUCTASE"/>
    <property type="match status" value="1"/>
</dbReference>
<protein>
    <submittedName>
        <fullName evidence="3">Aryl-alcohol dehydrogenase-like predicted oxidoreductase</fullName>
    </submittedName>
</protein>
<dbReference type="SUPFAM" id="SSF51430">
    <property type="entry name" value="NAD(P)-linked oxidoreductase"/>
    <property type="match status" value="1"/>
</dbReference>
<evidence type="ECO:0000313" key="4">
    <source>
        <dbReference type="Proteomes" id="UP000524450"/>
    </source>
</evidence>
<sequence length="336" mass="35513">MNTLQLGATGPRVSAIGLGCMGMSGMYGPSDRAESIATIHAAMDAGITLLDTGDFYGSGHNEMLIGEALKGLKPSQRDAALVSVKFGAMRDPAGGWVGYDARPAAVKNFATYSLQRLGVDHIDIYRPARLDPNVPIEETIGAIADLVKAGYVRHIGLSEVGPQTIRKAVAVHPVCDLQIEYSLISRGIEDEILATCRELGIGITAYGVLSRGLISGHWTKDSAGEKDFRAHSPRFQGENVERNLALVEALRKIADAKGVSVAQIAIAWVAAQGDDIVPLIGARRRTRLDEALGASSVKLGADDFAAIERAVPKGAAAGDRYAAAQMASLDSEPRRG</sequence>
<dbReference type="EMBL" id="JACIFZ010000008">
    <property type="protein sequence ID" value="MBB4224800.1"/>
    <property type="molecule type" value="Genomic_DNA"/>
</dbReference>
<dbReference type="GO" id="GO:0016491">
    <property type="term" value="F:oxidoreductase activity"/>
    <property type="evidence" value="ECO:0007669"/>
    <property type="project" value="UniProtKB-KW"/>
</dbReference>
<dbReference type="Proteomes" id="UP000524450">
    <property type="component" value="Unassembled WGS sequence"/>
</dbReference>
<evidence type="ECO:0000256" key="1">
    <source>
        <dbReference type="ARBA" id="ARBA00023002"/>
    </source>
</evidence>
<dbReference type="RefSeq" id="WP_184641669.1">
    <property type="nucleotide sequence ID" value="NZ_JACIFZ010000008.1"/>
</dbReference>
<accession>A0A840FZA7</accession>
<dbReference type="PANTHER" id="PTHR43625:SF40">
    <property type="entry name" value="ALDO-KETO REDUCTASE YAKC [NADP(+)]"/>
    <property type="match status" value="1"/>
</dbReference>
<proteinExistence type="predicted"/>
<organism evidence="3 4">
    <name type="scientific">Variovorax guangxiensis</name>
    <dbReference type="NCBI Taxonomy" id="1775474"/>
    <lineage>
        <taxon>Bacteria</taxon>
        <taxon>Pseudomonadati</taxon>
        <taxon>Pseudomonadota</taxon>
        <taxon>Betaproteobacteria</taxon>
        <taxon>Burkholderiales</taxon>
        <taxon>Comamonadaceae</taxon>
        <taxon>Variovorax</taxon>
    </lineage>
</organism>
<gene>
    <name evidence="3" type="ORF">GGD71_005596</name>
</gene>
<feature type="domain" description="NADP-dependent oxidoreductase" evidence="2">
    <location>
        <begin position="15"/>
        <end position="310"/>
    </location>
</feature>
<dbReference type="Pfam" id="PF00248">
    <property type="entry name" value="Aldo_ket_red"/>
    <property type="match status" value="1"/>
</dbReference>
<dbReference type="Gene3D" id="3.20.20.100">
    <property type="entry name" value="NADP-dependent oxidoreductase domain"/>
    <property type="match status" value="1"/>
</dbReference>
<name>A0A840FZA7_9BURK</name>
<dbReference type="InterPro" id="IPR050791">
    <property type="entry name" value="Aldo-Keto_reductase"/>
</dbReference>
<dbReference type="AlphaFoldDB" id="A0A840FZA7"/>
<evidence type="ECO:0000313" key="3">
    <source>
        <dbReference type="EMBL" id="MBB4224800.1"/>
    </source>
</evidence>
<comment type="caution">
    <text evidence="3">The sequence shown here is derived from an EMBL/GenBank/DDBJ whole genome shotgun (WGS) entry which is preliminary data.</text>
</comment>
<dbReference type="InterPro" id="IPR036812">
    <property type="entry name" value="NAD(P)_OxRdtase_dom_sf"/>
</dbReference>
<reference evidence="3 4" key="1">
    <citation type="submission" date="2020-08" db="EMBL/GenBank/DDBJ databases">
        <title>Genomic Encyclopedia of Type Strains, Phase IV (KMG-V): Genome sequencing to study the core and pangenomes of soil and plant-associated prokaryotes.</title>
        <authorList>
            <person name="Whitman W."/>
        </authorList>
    </citation>
    <scope>NUCLEOTIDE SEQUENCE [LARGE SCALE GENOMIC DNA]</scope>
    <source>
        <strain evidence="3 4">34/80</strain>
    </source>
</reference>
<keyword evidence="1" id="KW-0560">Oxidoreductase</keyword>